<accession>A0A6S6UGZ8</accession>
<dbReference type="PROSITE" id="PS51257">
    <property type="entry name" value="PROKAR_LIPOPROTEIN"/>
    <property type="match status" value="1"/>
</dbReference>
<name>A0A6S6UGZ8_9GAMM</name>
<dbReference type="EMBL" id="CACVAT010000438">
    <property type="protein sequence ID" value="CAA6827296.1"/>
    <property type="molecule type" value="Genomic_DNA"/>
</dbReference>
<reference evidence="1" key="1">
    <citation type="submission" date="2020-01" db="EMBL/GenBank/DDBJ databases">
        <authorList>
            <person name="Meier V. D."/>
            <person name="Meier V D."/>
        </authorList>
    </citation>
    <scope>NUCLEOTIDE SEQUENCE</scope>
    <source>
        <strain evidence="1">HLG_WM_MAG_09</strain>
    </source>
</reference>
<evidence type="ECO:0000313" key="1">
    <source>
        <dbReference type="EMBL" id="CAA6827296.1"/>
    </source>
</evidence>
<organism evidence="1">
    <name type="scientific">uncultured Thiotrichaceae bacterium</name>
    <dbReference type="NCBI Taxonomy" id="298394"/>
    <lineage>
        <taxon>Bacteria</taxon>
        <taxon>Pseudomonadati</taxon>
        <taxon>Pseudomonadota</taxon>
        <taxon>Gammaproteobacteria</taxon>
        <taxon>Thiotrichales</taxon>
        <taxon>Thiotrichaceae</taxon>
        <taxon>environmental samples</taxon>
    </lineage>
</organism>
<protein>
    <submittedName>
        <fullName evidence="1">Uncharacterized protein</fullName>
    </submittedName>
</protein>
<proteinExistence type="predicted"/>
<sequence>MECLNKTVNRLNATPLMISGLLLLSGCEEPPAPQADIRITDRPVATVYKIKSAGNENVQCYRIQNSDMTQVTTLKSEQLVDIVAVEEGLVSLNDKLWLQVYPRLTHRPSCYVNVDNLIPYG</sequence>
<dbReference type="AlphaFoldDB" id="A0A6S6UGZ8"/>
<gene>
    <name evidence="1" type="ORF">HELGO_WM47554</name>
</gene>